<evidence type="ECO:0000256" key="2">
    <source>
        <dbReference type="ARBA" id="ARBA00022741"/>
    </source>
</evidence>
<evidence type="ECO:0000313" key="6">
    <source>
        <dbReference type="Proteomes" id="UP000184139"/>
    </source>
</evidence>
<dbReference type="STRING" id="1121409.SAMN02745124_01862"/>
<evidence type="ECO:0000256" key="3">
    <source>
        <dbReference type="ARBA" id="ARBA00022840"/>
    </source>
</evidence>
<keyword evidence="2" id="KW-0547">Nucleotide-binding</keyword>
<dbReference type="EMBL" id="FQXS01000009">
    <property type="protein sequence ID" value="SHH78051.1"/>
    <property type="molecule type" value="Genomic_DNA"/>
</dbReference>
<dbReference type="RefSeq" id="WP_073375441.1">
    <property type="nucleotide sequence ID" value="NZ_FQXS01000009.1"/>
</dbReference>
<dbReference type="SMART" id="SM00382">
    <property type="entry name" value="AAA"/>
    <property type="match status" value="1"/>
</dbReference>
<gene>
    <name evidence="5" type="ORF">SAMN02745124_01862</name>
</gene>
<dbReference type="Pfam" id="PF00005">
    <property type="entry name" value="ABC_tran"/>
    <property type="match status" value="1"/>
</dbReference>
<dbReference type="InterPro" id="IPR027417">
    <property type="entry name" value="P-loop_NTPase"/>
</dbReference>
<dbReference type="Gene3D" id="3.40.50.300">
    <property type="entry name" value="P-loop containing nucleotide triphosphate hydrolases"/>
    <property type="match status" value="1"/>
</dbReference>
<keyword evidence="3 5" id="KW-0067">ATP-binding</keyword>
<dbReference type="PANTHER" id="PTHR43023:SF6">
    <property type="entry name" value="INTERMEMBRANE PHOSPHOLIPID TRANSPORT SYSTEM ATP-BINDING PROTEIN MLAF"/>
    <property type="match status" value="1"/>
</dbReference>
<dbReference type="PROSITE" id="PS00211">
    <property type="entry name" value="ABC_TRANSPORTER_1"/>
    <property type="match status" value="1"/>
</dbReference>
<dbReference type="SUPFAM" id="SSF52540">
    <property type="entry name" value="P-loop containing nucleoside triphosphate hydrolases"/>
    <property type="match status" value="1"/>
</dbReference>
<dbReference type="InterPro" id="IPR003439">
    <property type="entry name" value="ABC_transporter-like_ATP-bd"/>
</dbReference>
<dbReference type="PANTHER" id="PTHR43023">
    <property type="entry name" value="PROTEIN TRIGALACTOSYLDIACYLGLYCEROL 3, CHLOROPLASTIC"/>
    <property type="match status" value="1"/>
</dbReference>
<name>A0A1M5VS04_9BACT</name>
<dbReference type="InterPro" id="IPR017871">
    <property type="entry name" value="ABC_transporter-like_CS"/>
</dbReference>
<accession>A0A1M5VS04</accession>
<evidence type="ECO:0000313" key="5">
    <source>
        <dbReference type="EMBL" id="SHH78051.1"/>
    </source>
</evidence>
<dbReference type="OrthoDB" id="9802264at2"/>
<evidence type="ECO:0000256" key="1">
    <source>
        <dbReference type="ARBA" id="ARBA00022448"/>
    </source>
</evidence>
<dbReference type="AlphaFoldDB" id="A0A1M5VS04"/>
<organism evidence="5 6">
    <name type="scientific">Desulfofustis glycolicus DSM 9705</name>
    <dbReference type="NCBI Taxonomy" id="1121409"/>
    <lineage>
        <taxon>Bacteria</taxon>
        <taxon>Pseudomonadati</taxon>
        <taxon>Thermodesulfobacteriota</taxon>
        <taxon>Desulfobulbia</taxon>
        <taxon>Desulfobulbales</taxon>
        <taxon>Desulfocapsaceae</taxon>
        <taxon>Desulfofustis</taxon>
    </lineage>
</organism>
<feature type="domain" description="ABC transporter" evidence="4">
    <location>
        <begin position="6"/>
        <end position="247"/>
    </location>
</feature>
<keyword evidence="6" id="KW-1185">Reference proteome</keyword>
<evidence type="ECO:0000259" key="4">
    <source>
        <dbReference type="PROSITE" id="PS50893"/>
    </source>
</evidence>
<proteinExistence type="predicted"/>
<dbReference type="PROSITE" id="PS50893">
    <property type="entry name" value="ABC_TRANSPORTER_2"/>
    <property type="match status" value="1"/>
</dbReference>
<sequence length="260" mass="28656">MSEPAVEFIGVSKSFVGRDGRRQVILDRVDFSIPPGQTTVIAGGSGQGKSVTLKLILRLLDADAGQILVGGVDITGIRGGRLEEVRTKFGVLFQGAALFDSMTVFDNVALPLRERTDKTEEQIRQQVLATLQTLDLSGHEEKFPAQLSGGMQKRVGLARALQLDPEIMLFDEPTTGLDPVMTREIYELFARTQRKLGYTAIIVSHDIPAVFSLADQVIILHDGKMDAFASPDELQWSTKPHIKDFVRTTMGELYQSQLVE</sequence>
<reference evidence="5 6" key="1">
    <citation type="submission" date="2016-11" db="EMBL/GenBank/DDBJ databases">
        <authorList>
            <person name="Jaros S."/>
            <person name="Januszkiewicz K."/>
            <person name="Wedrychowicz H."/>
        </authorList>
    </citation>
    <scope>NUCLEOTIDE SEQUENCE [LARGE SCALE GENOMIC DNA]</scope>
    <source>
        <strain evidence="5 6">DSM 9705</strain>
    </source>
</reference>
<dbReference type="InterPro" id="IPR003593">
    <property type="entry name" value="AAA+_ATPase"/>
</dbReference>
<dbReference type="GO" id="GO:0005524">
    <property type="term" value="F:ATP binding"/>
    <property type="evidence" value="ECO:0007669"/>
    <property type="project" value="UniProtKB-KW"/>
</dbReference>
<dbReference type="Proteomes" id="UP000184139">
    <property type="component" value="Unassembled WGS sequence"/>
</dbReference>
<protein>
    <submittedName>
        <fullName evidence="5">Phospholipid/cholesterol/gamma-HCH transport system ATP-binding protein</fullName>
    </submittedName>
</protein>
<keyword evidence="1" id="KW-0813">Transport</keyword>
<dbReference type="GO" id="GO:0016887">
    <property type="term" value="F:ATP hydrolysis activity"/>
    <property type="evidence" value="ECO:0007669"/>
    <property type="project" value="InterPro"/>
</dbReference>